<dbReference type="RefSeq" id="XP_056485555.1">
    <property type="nucleotide sequence ID" value="XM_056634935.1"/>
</dbReference>
<name>A0A9X0B4G6_9EURO</name>
<dbReference type="CDD" id="cd12148">
    <property type="entry name" value="fungal_TF_MHR"/>
    <property type="match status" value="1"/>
</dbReference>
<accession>A0A9X0B4G6</accession>
<evidence type="ECO:0000313" key="3">
    <source>
        <dbReference type="Proteomes" id="UP001147747"/>
    </source>
</evidence>
<reference evidence="2" key="2">
    <citation type="journal article" date="2023" name="IMA Fungus">
        <title>Comparative genomic study of the Penicillium genus elucidates a diverse pangenome and 15 lateral gene transfer events.</title>
        <authorList>
            <person name="Petersen C."/>
            <person name="Sorensen T."/>
            <person name="Nielsen M.R."/>
            <person name="Sondergaard T.E."/>
            <person name="Sorensen J.L."/>
            <person name="Fitzpatrick D.A."/>
            <person name="Frisvad J.C."/>
            <person name="Nielsen K.L."/>
        </authorList>
    </citation>
    <scope>NUCLEOTIDE SEQUENCE</scope>
    <source>
        <strain evidence="2">IBT 29677</strain>
    </source>
</reference>
<evidence type="ECO:0000313" key="2">
    <source>
        <dbReference type="EMBL" id="KAJ5387757.1"/>
    </source>
</evidence>
<reference evidence="2" key="1">
    <citation type="submission" date="2022-12" db="EMBL/GenBank/DDBJ databases">
        <authorList>
            <person name="Petersen C."/>
        </authorList>
    </citation>
    <scope>NUCLEOTIDE SEQUENCE</scope>
    <source>
        <strain evidence="2">IBT 29677</strain>
    </source>
</reference>
<protein>
    <recommendedName>
        <fullName evidence="4">Transcription factor domain-containing protein</fullName>
    </recommendedName>
</protein>
<dbReference type="OrthoDB" id="4116913at2759"/>
<feature type="region of interest" description="Disordered" evidence="1">
    <location>
        <begin position="1"/>
        <end position="21"/>
    </location>
</feature>
<proteinExistence type="predicted"/>
<keyword evidence="3" id="KW-1185">Reference proteome</keyword>
<sequence length="253" mass="28426">MKTKNSTRRAVFSLHEPTTSGGERKIAVKPIFDPSAEIDTDKLKDQTGTRRVRPPSGQSPASINNIFGHVPINLRASTGLPFFGAESQQWMESCTGQKIDFDRLNLASVRTQDQTVHDFASLKKHFRHHTHPDLPERSIVRSALHKFISSSAHRRFPFVHPGLFHYTMETAYDNQLSEFSPDIPSARACIFAFISFSSFMVDGNSLGNNIESQRYIHEAQYLASAILDGQATLDGIQALLMVVSQPIWFSFFN</sequence>
<evidence type="ECO:0008006" key="4">
    <source>
        <dbReference type="Google" id="ProtNLM"/>
    </source>
</evidence>
<dbReference type="GeneID" id="81373915"/>
<evidence type="ECO:0000256" key="1">
    <source>
        <dbReference type="SAM" id="MobiDB-lite"/>
    </source>
</evidence>
<dbReference type="EMBL" id="JAPZBU010000009">
    <property type="protein sequence ID" value="KAJ5387757.1"/>
    <property type="molecule type" value="Genomic_DNA"/>
</dbReference>
<comment type="caution">
    <text evidence="2">The sequence shown here is derived from an EMBL/GenBank/DDBJ whole genome shotgun (WGS) entry which is preliminary data.</text>
</comment>
<dbReference type="AlphaFoldDB" id="A0A9X0B4G6"/>
<gene>
    <name evidence="2" type="ORF">N7509_010298</name>
</gene>
<dbReference type="Proteomes" id="UP001147747">
    <property type="component" value="Unassembled WGS sequence"/>
</dbReference>
<organism evidence="2 3">
    <name type="scientific">Penicillium cosmopolitanum</name>
    <dbReference type="NCBI Taxonomy" id="1131564"/>
    <lineage>
        <taxon>Eukaryota</taxon>
        <taxon>Fungi</taxon>
        <taxon>Dikarya</taxon>
        <taxon>Ascomycota</taxon>
        <taxon>Pezizomycotina</taxon>
        <taxon>Eurotiomycetes</taxon>
        <taxon>Eurotiomycetidae</taxon>
        <taxon>Eurotiales</taxon>
        <taxon>Aspergillaceae</taxon>
        <taxon>Penicillium</taxon>
    </lineage>
</organism>
<feature type="region of interest" description="Disordered" evidence="1">
    <location>
        <begin position="41"/>
        <end position="63"/>
    </location>
</feature>